<evidence type="ECO:0000313" key="2">
    <source>
        <dbReference type="Proteomes" id="UP000533598"/>
    </source>
</evidence>
<dbReference type="RefSeq" id="WP_185008563.1">
    <property type="nucleotide sequence ID" value="NZ_BAAAUI010000063.1"/>
</dbReference>
<keyword evidence="2" id="KW-1185">Reference proteome</keyword>
<protein>
    <submittedName>
        <fullName evidence="1">Uncharacterized protein</fullName>
    </submittedName>
</protein>
<reference evidence="1 2" key="1">
    <citation type="submission" date="2020-08" db="EMBL/GenBank/DDBJ databases">
        <title>Sequencing the genomes of 1000 actinobacteria strains.</title>
        <authorList>
            <person name="Klenk H.-P."/>
        </authorList>
    </citation>
    <scope>NUCLEOTIDE SEQUENCE [LARGE SCALE GENOMIC DNA]</scope>
    <source>
        <strain evidence="1 2">DSM 44230</strain>
    </source>
</reference>
<gene>
    <name evidence="1" type="ORF">HNR67_007872</name>
</gene>
<organism evidence="1 2">
    <name type="scientific">Crossiella cryophila</name>
    <dbReference type="NCBI Taxonomy" id="43355"/>
    <lineage>
        <taxon>Bacteria</taxon>
        <taxon>Bacillati</taxon>
        <taxon>Actinomycetota</taxon>
        <taxon>Actinomycetes</taxon>
        <taxon>Pseudonocardiales</taxon>
        <taxon>Pseudonocardiaceae</taxon>
        <taxon>Crossiella</taxon>
    </lineage>
</organism>
<dbReference type="EMBL" id="JACHMH010000001">
    <property type="protein sequence ID" value="MBB4681754.1"/>
    <property type="molecule type" value="Genomic_DNA"/>
</dbReference>
<proteinExistence type="predicted"/>
<sequence length="363" mass="39703">MAPDGFSVDTAVEAVEAAIAAKKLSLLEAAYHDLASAPTDVLAAHSATIGPRLTALLPEMPQWHSAVYAVFVGALVEWQADAVACAPPILDGLQESLEDAIEFARLWRNRFGEDAELPEPTEMPSEEVQDRLGPDFGDVWHAPYFGWHTVHKWEMAAVAVLADRRVRRGLTNRDELLALIDRLEPDYGDLRCVQWALLLLDEEPLLVLDRASGRAFRMRMSGIAGNYQLQTLLAGALIGGGHLPGTAPSAEAVALSSVAEIDMKALDELPHTVECFNFAEPSGRWIWGESTPSRIPVVDGIRRLVLDPPVFTHAYQAVRFLPRVPGRLDLEEILEPAEAAPYFAGVQELMSVQEASRLAADGY</sequence>
<dbReference type="AlphaFoldDB" id="A0A7W7CLQ5"/>
<evidence type="ECO:0000313" key="1">
    <source>
        <dbReference type="EMBL" id="MBB4681754.1"/>
    </source>
</evidence>
<name>A0A7W7CLQ5_9PSEU</name>
<accession>A0A7W7CLQ5</accession>
<comment type="caution">
    <text evidence="1">The sequence shown here is derived from an EMBL/GenBank/DDBJ whole genome shotgun (WGS) entry which is preliminary data.</text>
</comment>
<dbReference type="Proteomes" id="UP000533598">
    <property type="component" value="Unassembled WGS sequence"/>
</dbReference>